<dbReference type="EMBL" id="MVBN01000003">
    <property type="protein sequence ID" value="OOK77233.1"/>
    <property type="molecule type" value="Genomic_DNA"/>
</dbReference>
<evidence type="ECO:0000313" key="1">
    <source>
        <dbReference type="EMBL" id="OOK64867.1"/>
    </source>
</evidence>
<proteinExistence type="predicted"/>
<dbReference type="Proteomes" id="UP000189229">
    <property type="component" value="Unassembled WGS sequence"/>
</dbReference>
<organism evidence="1 4">
    <name type="scientific">Mycobacterium kansasii</name>
    <dbReference type="NCBI Taxonomy" id="1768"/>
    <lineage>
        <taxon>Bacteria</taxon>
        <taxon>Bacillati</taxon>
        <taxon>Actinomycetota</taxon>
        <taxon>Actinomycetes</taxon>
        <taxon>Mycobacteriales</taxon>
        <taxon>Mycobacteriaceae</taxon>
        <taxon>Mycobacterium</taxon>
    </lineage>
</organism>
<protein>
    <submittedName>
        <fullName evidence="1">Uncharacterized protein</fullName>
    </submittedName>
</protein>
<sequence length="82" mass="9583">MVGIRMFRIVDHEGGGWKVSARVEQFAAIRRDHRVDGMSIRALADKHHVHRRTVRQALESAIPRSARCLSELRRGWRRSRAR</sequence>
<evidence type="ECO:0000313" key="2">
    <source>
        <dbReference type="EMBL" id="OOK77233.1"/>
    </source>
</evidence>
<evidence type="ECO:0000313" key="3">
    <source>
        <dbReference type="Proteomes" id="UP000188532"/>
    </source>
</evidence>
<comment type="caution">
    <text evidence="1">The sequence shown here is derived from an EMBL/GenBank/DDBJ whole genome shotgun (WGS) entry which is preliminary data.</text>
</comment>
<evidence type="ECO:0000313" key="4">
    <source>
        <dbReference type="Proteomes" id="UP000189229"/>
    </source>
</evidence>
<name>A0A1V3WD05_MYCKA</name>
<accession>A0A1V3WD05</accession>
<reference evidence="3 4" key="1">
    <citation type="submission" date="2017-02" db="EMBL/GenBank/DDBJ databases">
        <title>Complete genome sequences of Mycobacterium kansasii strains isolated from rhesus macaques.</title>
        <authorList>
            <person name="Panda A."/>
            <person name="Nagaraj S."/>
            <person name="Zhao X."/>
            <person name="Tettelin H."/>
            <person name="Detolla L.J."/>
        </authorList>
    </citation>
    <scope>NUCLEOTIDE SEQUENCE [LARGE SCALE GENOMIC DNA]</scope>
    <source>
        <strain evidence="2 3">11-3469</strain>
        <strain evidence="1 4">11-3813</strain>
    </source>
</reference>
<gene>
    <name evidence="2" type="ORF">BZL29_2947</name>
    <name evidence="1" type="ORF">BZL30_8983</name>
</gene>
<dbReference type="AlphaFoldDB" id="A0A1V3WD05"/>
<dbReference type="EMBL" id="MVBM01000011">
    <property type="protein sequence ID" value="OOK64867.1"/>
    <property type="molecule type" value="Genomic_DNA"/>
</dbReference>
<dbReference type="Proteomes" id="UP000188532">
    <property type="component" value="Unassembled WGS sequence"/>
</dbReference>